<gene>
    <name evidence="1" type="ORF">MJO28_016709</name>
</gene>
<evidence type="ECO:0000313" key="2">
    <source>
        <dbReference type="Proteomes" id="UP001060170"/>
    </source>
</evidence>
<dbReference type="EMBL" id="CM045882">
    <property type="protein sequence ID" value="KAI7935838.1"/>
    <property type="molecule type" value="Genomic_DNA"/>
</dbReference>
<reference evidence="2" key="1">
    <citation type="journal article" date="2018" name="BMC Genomics">
        <title>Genomic insights into host adaptation between the wheat stripe rust pathogen (Puccinia striiformis f. sp. tritici) and the barley stripe rust pathogen (Puccinia striiformis f. sp. hordei).</title>
        <authorList>
            <person name="Xia C."/>
            <person name="Wang M."/>
            <person name="Yin C."/>
            <person name="Cornejo O.E."/>
            <person name="Hulbert S.H."/>
            <person name="Chen X."/>
        </authorList>
    </citation>
    <scope>NUCLEOTIDE SEQUENCE [LARGE SCALE GENOMIC DNA]</scope>
    <source>
        <strain evidence="2">93-210</strain>
    </source>
</reference>
<reference evidence="1 2" key="3">
    <citation type="journal article" date="2022" name="Microbiol. Spectr.">
        <title>Folding features and dynamics of 3D genome architecture in plant fungal pathogens.</title>
        <authorList>
            <person name="Xia C."/>
        </authorList>
    </citation>
    <scope>NUCLEOTIDE SEQUENCE [LARGE SCALE GENOMIC DNA]</scope>
    <source>
        <strain evidence="1 2">93-210</strain>
    </source>
</reference>
<name>A0ACC0DNQ9_9BASI</name>
<sequence>MISKSQRDVRSRDASSSLRKPIALISQPIRIFLALLILCGQLGVVNAGSLERFRSASVRQPPSLHGESIDLEGAQDESRSDSTLPSHPLSCSLFIKKVSANAIPSGKFRSVSVRCPLSLSPGEKIQPTERAAESLPRTSFFQNLSLRLKSPFPESAARLRTGRAGYGILGKPGSPHYLAVIQQVEQKLTLTPGIYPPPPGFDSNCLPKSKEKPSLSVVTPEDMQRILAGISRSTKKHIGIRSTKDIKDLSAEKRMFLMAILLGRCKTNKWYRRKNEDVFPDEIILIYLISKADLKEGEKQKLPDIVNMALTCTSEIYRYSRDNFKFDLKSAAIAAFDRIYQDHSELGLNYEAIDHYKTIEYHS</sequence>
<keyword evidence="2" id="KW-1185">Reference proteome</keyword>
<comment type="caution">
    <text evidence="1">The sequence shown here is derived from an EMBL/GenBank/DDBJ whole genome shotgun (WGS) entry which is preliminary data.</text>
</comment>
<dbReference type="Proteomes" id="UP001060170">
    <property type="component" value="Chromosome 18"/>
</dbReference>
<accession>A0ACC0DNQ9</accession>
<proteinExistence type="predicted"/>
<reference evidence="2" key="2">
    <citation type="journal article" date="2018" name="Mol. Plant Microbe Interact.">
        <title>Genome sequence resources for the wheat stripe rust pathogen (Puccinia striiformis f. sp. tritici) and the barley stripe rust pathogen (Puccinia striiformis f. sp. hordei).</title>
        <authorList>
            <person name="Xia C."/>
            <person name="Wang M."/>
            <person name="Yin C."/>
            <person name="Cornejo O.E."/>
            <person name="Hulbert S.H."/>
            <person name="Chen X."/>
        </authorList>
    </citation>
    <scope>NUCLEOTIDE SEQUENCE [LARGE SCALE GENOMIC DNA]</scope>
    <source>
        <strain evidence="2">93-210</strain>
    </source>
</reference>
<protein>
    <submittedName>
        <fullName evidence="1">Uncharacterized protein</fullName>
    </submittedName>
</protein>
<organism evidence="1 2">
    <name type="scientific">Puccinia striiformis f. sp. tritici</name>
    <dbReference type="NCBI Taxonomy" id="168172"/>
    <lineage>
        <taxon>Eukaryota</taxon>
        <taxon>Fungi</taxon>
        <taxon>Dikarya</taxon>
        <taxon>Basidiomycota</taxon>
        <taxon>Pucciniomycotina</taxon>
        <taxon>Pucciniomycetes</taxon>
        <taxon>Pucciniales</taxon>
        <taxon>Pucciniaceae</taxon>
        <taxon>Puccinia</taxon>
    </lineage>
</organism>
<evidence type="ECO:0000313" key="1">
    <source>
        <dbReference type="EMBL" id="KAI7935838.1"/>
    </source>
</evidence>